<dbReference type="InterPro" id="IPR036397">
    <property type="entry name" value="RNaseH_sf"/>
</dbReference>
<dbReference type="Proteomes" id="UP000887159">
    <property type="component" value="Unassembled WGS sequence"/>
</dbReference>
<reference evidence="1" key="1">
    <citation type="submission" date="2020-08" db="EMBL/GenBank/DDBJ databases">
        <title>Multicomponent nature underlies the extraordinary mechanical properties of spider dragline silk.</title>
        <authorList>
            <person name="Kono N."/>
            <person name="Nakamura H."/>
            <person name="Mori M."/>
            <person name="Yoshida Y."/>
            <person name="Ohtoshi R."/>
            <person name="Malay A.D."/>
            <person name="Moran D.A.P."/>
            <person name="Tomita M."/>
            <person name="Numata K."/>
            <person name="Arakawa K."/>
        </authorList>
    </citation>
    <scope>NUCLEOTIDE SEQUENCE</scope>
</reference>
<evidence type="ECO:0000313" key="2">
    <source>
        <dbReference type="Proteomes" id="UP000887159"/>
    </source>
</evidence>
<dbReference type="AlphaFoldDB" id="A0A8X6V9F3"/>
<evidence type="ECO:0000313" key="1">
    <source>
        <dbReference type="EMBL" id="GFY09907.1"/>
    </source>
</evidence>
<name>A0A8X6V9F3_TRICX</name>
<organism evidence="1 2">
    <name type="scientific">Trichonephila clavipes</name>
    <name type="common">Golden silk orbweaver</name>
    <name type="synonym">Nephila clavipes</name>
    <dbReference type="NCBI Taxonomy" id="2585209"/>
    <lineage>
        <taxon>Eukaryota</taxon>
        <taxon>Metazoa</taxon>
        <taxon>Ecdysozoa</taxon>
        <taxon>Arthropoda</taxon>
        <taxon>Chelicerata</taxon>
        <taxon>Arachnida</taxon>
        <taxon>Araneae</taxon>
        <taxon>Araneomorphae</taxon>
        <taxon>Entelegynae</taxon>
        <taxon>Araneoidea</taxon>
        <taxon>Nephilidae</taxon>
        <taxon>Trichonephila</taxon>
    </lineage>
</organism>
<protein>
    <submittedName>
        <fullName evidence="1">Transposable element Tcb2 transposase</fullName>
    </submittedName>
</protein>
<dbReference type="Gene3D" id="3.30.420.10">
    <property type="entry name" value="Ribonuclease H-like superfamily/Ribonuclease H"/>
    <property type="match status" value="1"/>
</dbReference>
<proteinExistence type="predicted"/>
<comment type="caution">
    <text evidence="1">The sequence shown here is derived from an EMBL/GenBank/DDBJ whole genome shotgun (WGS) entry which is preliminary data.</text>
</comment>
<dbReference type="EMBL" id="BMAU01021292">
    <property type="protein sequence ID" value="GFY09907.1"/>
    <property type="molecule type" value="Genomic_DNA"/>
</dbReference>
<accession>A0A8X6V9F3</accession>
<sequence length="91" mass="10754">MLMLTPSICQCLLHHGLRARVPLYRIPLTANNQLLHMQWAHERRAWQSHWHQVVFSDESRFDLWDHDGHIRVRRYAVNAAFQSALSNDIVA</sequence>
<dbReference type="GO" id="GO:0003676">
    <property type="term" value="F:nucleic acid binding"/>
    <property type="evidence" value="ECO:0007669"/>
    <property type="project" value="InterPro"/>
</dbReference>
<gene>
    <name evidence="1" type="primary">NCL1_10992</name>
    <name evidence="1" type="ORF">TNCV_3698691</name>
</gene>
<keyword evidence="2" id="KW-1185">Reference proteome</keyword>